<evidence type="ECO:0000313" key="8">
    <source>
        <dbReference type="Proteomes" id="UP000245383"/>
    </source>
</evidence>
<evidence type="ECO:0000256" key="4">
    <source>
        <dbReference type="ARBA" id="ARBA00022741"/>
    </source>
</evidence>
<evidence type="ECO:0000256" key="6">
    <source>
        <dbReference type="ARBA" id="ARBA00022842"/>
    </source>
</evidence>
<keyword evidence="6" id="KW-0460">Magnesium</keyword>
<sequence>MDLGIDKISLFLSYSFQPNPTTSLKIVHVGGTNGKGSVCALVAAALQAAGYKVGVFNSPHLIDPKDAIRINQRQISISDHLRLRDLIAQKQALFTELATDTKRFNSLYPDFSLNAEAHNAAGFKLSNFEISVVEALLWFQENFVDIAVLEVGVGGAKDATNIFDLDSSFIEHKFLTDKEAENSHLHFLTKNSLVQVICPIGLDHLGLIGNNINEIVTEKMGISRSSSILVVAKQTDNQALKKICEITKSYNLSTVIYADISQNVACDSPSIQNSLGSIFKIPKTPEYYIKDGEITLVDNTLEPSHVEVQISLFGEFQSDNAATAYYTVEALRKYYKMGRITDDAIRKGFKSSIWPGRMTWASVNMNSILENKPQLCVLPSLPTQFGLKDERFSILVDGAHNPLAAKELVKYVKLVADQYSIGMEPRKELKLRWISAFTSGKDMSEIFSILLDNNYSNSVWAVEFTLPKEMPWIRSTESQQIIRNVAELGFKNVSDTKQFKGIRQVFAELSCMQNEQKSLNNQVEYLNIFCGSLYMISDLFQYFNIKFWEDS</sequence>
<accession>A0A2T9YW55</accession>
<dbReference type="PANTHER" id="PTHR11136:SF0">
    <property type="entry name" value="DIHYDROFOLATE SYNTHETASE-RELATED"/>
    <property type="match status" value="1"/>
</dbReference>
<dbReference type="GO" id="GO:0005829">
    <property type="term" value="C:cytosol"/>
    <property type="evidence" value="ECO:0007669"/>
    <property type="project" value="TreeGrafter"/>
</dbReference>
<reference evidence="7 8" key="1">
    <citation type="journal article" date="2018" name="MBio">
        <title>Comparative Genomics Reveals the Core Gene Toolbox for the Fungus-Insect Symbiosis.</title>
        <authorList>
            <person name="Wang Y."/>
            <person name="Stata M."/>
            <person name="Wang W."/>
            <person name="Stajich J.E."/>
            <person name="White M.M."/>
            <person name="Moncalvo J.M."/>
        </authorList>
    </citation>
    <scope>NUCLEOTIDE SEQUENCE [LARGE SCALE GENOMIC DNA]</scope>
    <source>
        <strain evidence="7 8">SWE-8-4</strain>
    </source>
</reference>
<keyword evidence="5" id="KW-0067">ATP-binding</keyword>
<keyword evidence="8" id="KW-1185">Reference proteome</keyword>
<evidence type="ECO:0000256" key="1">
    <source>
        <dbReference type="ARBA" id="ARBA00008276"/>
    </source>
</evidence>
<dbReference type="PANTHER" id="PTHR11136">
    <property type="entry name" value="FOLYLPOLYGLUTAMATE SYNTHASE-RELATED"/>
    <property type="match status" value="1"/>
</dbReference>
<dbReference type="AlphaFoldDB" id="A0A2T9YW55"/>
<keyword evidence="3" id="KW-0479">Metal-binding</keyword>
<dbReference type="GO" id="GO:0005524">
    <property type="term" value="F:ATP binding"/>
    <property type="evidence" value="ECO:0007669"/>
    <property type="project" value="UniProtKB-KW"/>
</dbReference>
<keyword evidence="4" id="KW-0547">Nucleotide-binding</keyword>
<name>A0A2T9YW55_9FUNG</name>
<dbReference type="SUPFAM" id="SSF53623">
    <property type="entry name" value="MurD-like peptide ligases, catalytic domain"/>
    <property type="match status" value="2"/>
</dbReference>
<dbReference type="InterPro" id="IPR001645">
    <property type="entry name" value="Folylpolyglutamate_synth"/>
</dbReference>
<dbReference type="UniPathway" id="UPA00850"/>
<dbReference type="GO" id="GO:0046872">
    <property type="term" value="F:metal ion binding"/>
    <property type="evidence" value="ECO:0007669"/>
    <property type="project" value="UniProtKB-KW"/>
</dbReference>
<dbReference type="InterPro" id="IPR036565">
    <property type="entry name" value="Mur-like_cat_sf"/>
</dbReference>
<evidence type="ECO:0000256" key="2">
    <source>
        <dbReference type="ARBA" id="ARBA00022598"/>
    </source>
</evidence>
<dbReference type="InterPro" id="IPR036615">
    <property type="entry name" value="Mur_ligase_C_dom_sf"/>
</dbReference>
<proteinExistence type="inferred from homology"/>
<keyword evidence="2" id="KW-0436">Ligase</keyword>
<comment type="caution">
    <text evidence="7">The sequence shown here is derived from an EMBL/GenBank/DDBJ whole genome shotgun (WGS) entry which is preliminary data.</text>
</comment>
<gene>
    <name evidence="7" type="ORF">BB561_001096</name>
</gene>
<dbReference type="SUPFAM" id="SSF53244">
    <property type="entry name" value="MurD-like peptide ligases, peptide-binding domain"/>
    <property type="match status" value="1"/>
</dbReference>
<evidence type="ECO:0008006" key="9">
    <source>
        <dbReference type="Google" id="ProtNLM"/>
    </source>
</evidence>
<dbReference type="EMBL" id="MBFR01000029">
    <property type="protein sequence ID" value="PVU96559.1"/>
    <property type="molecule type" value="Genomic_DNA"/>
</dbReference>
<comment type="similarity">
    <text evidence="1">Belongs to the folylpolyglutamate synthase family.</text>
</comment>
<organism evidence="7 8">
    <name type="scientific">Smittium simulii</name>
    <dbReference type="NCBI Taxonomy" id="133385"/>
    <lineage>
        <taxon>Eukaryota</taxon>
        <taxon>Fungi</taxon>
        <taxon>Fungi incertae sedis</taxon>
        <taxon>Zoopagomycota</taxon>
        <taxon>Kickxellomycotina</taxon>
        <taxon>Harpellomycetes</taxon>
        <taxon>Harpellales</taxon>
        <taxon>Legeriomycetaceae</taxon>
        <taxon>Smittium</taxon>
    </lineage>
</organism>
<dbReference type="GO" id="GO:0008841">
    <property type="term" value="F:dihydrofolate synthase activity"/>
    <property type="evidence" value="ECO:0007669"/>
    <property type="project" value="TreeGrafter"/>
</dbReference>
<dbReference type="GO" id="GO:0004326">
    <property type="term" value="F:tetrahydrofolylpolyglutamate synthase activity"/>
    <property type="evidence" value="ECO:0007669"/>
    <property type="project" value="InterPro"/>
</dbReference>
<dbReference type="Gene3D" id="3.90.190.20">
    <property type="entry name" value="Mur ligase, C-terminal domain"/>
    <property type="match status" value="1"/>
</dbReference>
<dbReference type="OrthoDB" id="5212574at2759"/>
<evidence type="ECO:0000256" key="5">
    <source>
        <dbReference type="ARBA" id="ARBA00022840"/>
    </source>
</evidence>
<dbReference type="Proteomes" id="UP000245383">
    <property type="component" value="Unassembled WGS sequence"/>
</dbReference>
<evidence type="ECO:0000256" key="3">
    <source>
        <dbReference type="ARBA" id="ARBA00022723"/>
    </source>
</evidence>
<protein>
    <recommendedName>
        <fullName evidence="9">Mur ligase central domain-containing protein</fullName>
    </recommendedName>
</protein>
<dbReference type="STRING" id="133385.A0A2T9YW55"/>
<dbReference type="Gene3D" id="3.40.1190.10">
    <property type="entry name" value="Mur-like, catalytic domain"/>
    <property type="match status" value="1"/>
</dbReference>
<evidence type="ECO:0000313" key="7">
    <source>
        <dbReference type="EMBL" id="PVU96559.1"/>
    </source>
</evidence>
<dbReference type="GO" id="GO:0005739">
    <property type="term" value="C:mitochondrion"/>
    <property type="evidence" value="ECO:0007669"/>
    <property type="project" value="TreeGrafter"/>
</dbReference>